<reference evidence="3 4" key="1">
    <citation type="submission" date="2017-12" db="EMBL/GenBank/DDBJ databases">
        <title>Complete genome sequence of Spiroplasma floricola 23-6 (ATCC 29989).</title>
        <authorList>
            <person name="Tsai Y.-M."/>
            <person name="Wu P.-S."/>
            <person name="Lo W.-S."/>
            <person name="Kuo C.-H."/>
        </authorList>
    </citation>
    <scope>NUCLEOTIDE SEQUENCE [LARGE SCALE GENOMIC DNA]</scope>
    <source>
        <strain evidence="3 4">23-6</strain>
    </source>
</reference>
<dbReference type="OrthoDB" id="9779889at2"/>
<proteinExistence type="predicted"/>
<evidence type="ECO:0000313" key="4">
    <source>
        <dbReference type="Proteomes" id="UP000231823"/>
    </source>
</evidence>
<evidence type="ECO:0000256" key="1">
    <source>
        <dbReference type="SAM" id="Phobius"/>
    </source>
</evidence>
<keyword evidence="4" id="KW-1185">Reference proteome</keyword>
<feature type="domain" description="J" evidence="2">
    <location>
        <begin position="225"/>
        <end position="283"/>
    </location>
</feature>
<dbReference type="SUPFAM" id="SSF46565">
    <property type="entry name" value="Chaperone J-domain"/>
    <property type="match status" value="1"/>
</dbReference>
<dbReference type="CDD" id="cd06257">
    <property type="entry name" value="DnaJ"/>
    <property type="match status" value="1"/>
</dbReference>
<evidence type="ECO:0000259" key="2">
    <source>
        <dbReference type="PROSITE" id="PS50076"/>
    </source>
</evidence>
<dbReference type="KEGG" id="sfz:SFLOR_v1c02860"/>
<dbReference type="InterPro" id="IPR036869">
    <property type="entry name" value="J_dom_sf"/>
</dbReference>
<dbReference type="PROSITE" id="PS50076">
    <property type="entry name" value="DNAJ_2"/>
    <property type="match status" value="1"/>
</dbReference>
<organism evidence="3 4">
    <name type="scientific">Spiroplasma floricola 23-6</name>
    <dbReference type="NCBI Taxonomy" id="1336749"/>
    <lineage>
        <taxon>Bacteria</taxon>
        <taxon>Bacillati</taxon>
        <taxon>Mycoplasmatota</taxon>
        <taxon>Mollicutes</taxon>
        <taxon>Entomoplasmatales</taxon>
        <taxon>Spiroplasmataceae</taxon>
        <taxon>Spiroplasma</taxon>
    </lineage>
</organism>
<keyword evidence="1" id="KW-1133">Transmembrane helix</keyword>
<evidence type="ECO:0000313" key="3">
    <source>
        <dbReference type="EMBL" id="AUB31343.1"/>
    </source>
</evidence>
<sequence length="283" mass="34392">MLIWLFVGFFCIILIFLIFYTFKIYKLRNKENDKKNIKKDLEEFKKAFQNNPDKKVLIKHLNITEYFNIFPFMSEFKEIKKLYSNEDLIKSLRHTQDSFYKFWANKEFDLFIIFEKLTKEKLIIFSSEVVIKIYMEFSIEIFNLFKNTFIQEIIPATICKFENKNYKKLKPNMINDFIDEQFMEFCKRMDKIIQIIQSELYGKQNEKYSETQNNFNDDNEQKISKAYKTLEVLPLDSDDKIKKAYLKLAKTYHPDKNNTEYAKQKMVEINNAYDIVQKDRKKD</sequence>
<dbReference type="InterPro" id="IPR050817">
    <property type="entry name" value="DjlA_DnaK_co-chaperone"/>
</dbReference>
<gene>
    <name evidence="3" type="ORF">SFLOR_v1c02860</name>
</gene>
<keyword evidence="1" id="KW-0812">Transmembrane</keyword>
<dbReference type="PANTHER" id="PTHR24074">
    <property type="entry name" value="CO-CHAPERONE PROTEIN DJLA"/>
    <property type="match status" value="1"/>
</dbReference>
<dbReference type="EMBL" id="CP025057">
    <property type="protein sequence ID" value="AUB31343.1"/>
    <property type="molecule type" value="Genomic_DNA"/>
</dbReference>
<name>A0A2K8SD38_9MOLU</name>
<accession>A0A2K8SD38</accession>
<dbReference type="RefSeq" id="WP_157806921.1">
    <property type="nucleotide sequence ID" value="NZ_CP025057.1"/>
</dbReference>
<dbReference type="InterPro" id="IPR001623">
    <property type="entry name" value="DnaJ_domain"/>
</dbReference>
<protein>
    <recommendedName>
        <fullName evidence="2">J domain-containing protein</fullName>
    </recommendedName>
</protein>
<dbReference type="Pfam" id="PF00226">
    <property type="entry name" value="DnaJ"/>
    <property type="match status" value="1"/>
</dbReference>
<dbReference type="SMART" id="SM00271">
    <property type="entry name" value="DnaJ"/>
    <property type="match status" value="1"/>
</dbReference>
<keyword evidence="1" id="KW-0472">Membrane</keyword>
<feature type="transmembrane region" description="Helical" evidence="1">
    <location>
        <begin position="6"/>
        <end position="25"/>
    </location>
</feature>
<dbReference type="Gene3D" id="1.10.287.110">
    <property type="entry name" value="DnaJ domain"/>
    <property type="match status" value="1"/>
</dbReference>
<dbReference type="PRINTS" id="PR00625">
    <property type="entry name" value="JDOMAIN"/>
</dbReference>
<dbReference type="AlphaFoldDB" id="A0A2K8SD38"/>
<dbReference type="Proteomes" id="UP000231823">
    <property type="component" value="Chromosome"/>
</dbReference>